<dbReference type="GO" id="GO:0005829">
    <property type="term" value="C:cytosol"/>
    <property type="evidence" value="ECO:0007669"/>
    <property type="project" value="TreeGrafter"/>
</dbReference>
<dbReference type="HOGENOM" id="CLU_020413_1_0_2"/>
<dbReference type="Proteomes" id="UP000030649">
    <property type="component" value="Unassembled WGS sequence"/>
</dbReference>
<dbReference type="STRING" id="1238424.J07HQW1_01693"/>
<dbReference type="Pfam" id="PF02538">
    <property type="entry name" value="Hydantoinase_B"/>
    <property type="match status" value="1"/>
</dbReference>
<organism evidence="3 4">
    <name type="scientific">Haloquadratum walsbyi J07HQW1</name>
    <dbReference type="NCBI Taxonomy" id="1238424"/>
    <lineage>
        <taxon>Archaea</taxon>
        <taxon>Methanobacteriati</taxon>
        <taxon>Methanobacteriota</taxon>
        <taxon>Stenosarchaea group</taxon>
        <taxon>Halobacteria</taxon>
        <taxon>Halobacteriales</taxon>
        <taxon>Haloferacaceae</taxon>
        <taxon>Haloquadratum</taxon>
    </lineage>
</organism>
<protein>
    <submittedName>
        <fullName evidence="3">N-methylhydantoinase B/acetone carboxylase, alpha subunit</fullName>
    </submittedName>
</protein>
<proteinExistence type="predicted"/>
<sequence>MNTNANADSNDNNNTNIETDDDVDPITLEVTRNAAAAVCEEMNATLIRTSYSPNIKERQDCSCALFDRDAQMIAQAETIPVHLGAMPFSVRAAIEQFPPSELNPGDAIAVNDPFAGGAHLPDLTLISPIYSDTNTETDPDTDNSDELIGFAANRAHHADIGGAYAGSVAAESTEIYQEGLRIPPVKLFEAGEQNTDVFELILTNVRTPDERQGDLRAQKAANETGRRRFQELANRYDFDTFFAATDAIKNYSERRMRTEIESLPDGEYSFSDVLDSDGAGNKAITITVTVTIEADTVHVDFTGTAEQTDGPINAVRAVTTSATYYAIRCLTDPDIPPNHGCYRPITIETPSGTVVNPDPPAAVVGGNLETSQRITDVVLGAFGEVTPERIVAGSQGTMNNVTFGGTDPRNGDQYTFYETQGGGFGGRAGKDGLDGVHVHMSNTLNTPAEVLEIAYPLRVMQYSLRPDSGGAGEYRGGLGLRRDIQIRDHEATFSLLADRHDHRPYGLTGGNPGDTGAAILNLPDGESVTLDQKLTRTLPAGSIVSIRTPGGGGYGAPTDREREAITRDLDAGKLTPAHARDVYDYHGDCDSENAKSNEDTDDDSTSIADPNSDSNPVS</sequence>
<dbReference type="InterPro" id="IPR003692">
    <property type="entry name" value="Hydantoinase_B"/>
</dbReference>
<feature type="compositionally biased region" description="Polar residues" evidence="1">
    <location>
        <begin position="605"/>
        <end position="618"/>
    </location>
</feature>
<name>U1MP27_9EURY</name>
<evidence type="ECO:0000313" key="4">
    <source>
        <dbReference type="Proteomes" id="UP000030649"/>
    </source>
</evidence>
<dbReference type="PANTHER" id="PTHR11365">
    <property type="entry name" value="5-OXOPROLINASE RELATED"/>
    <property type="match status" value="1"/>
</dbReference>
<gene>
    <name evidence="3" type="ORF">J07HQW1_01693</name>
</gene>
<reference evidence="3 4" key="1">
    <citation type="journal article" date="2013" name="PLoS ONE">
        <title>Assembly-driven community genomics of a hypersaline microbial ecosystem.</title>
        <authorList>
            <person name="Podell S."/>
            <person name="Ugalde J.A."/>
            <person name="Narasingarao P."/>
            <person name="Banfield J.F."/>
            <person name="Heidelberg K.B."/>
            <person name="Allen E.E."/>
        </authorList>
    </citation>
    <scope>NUCLEOTIDE SEQUENCE [LARGE SCALE GENOMIC DNA]</scope>
    <source>
        <strain evidence="4">J07HQW1</strain>
    </source>
</reference>
<dbReference type="AlphaFoldDB" id="U1MP27"/>
<evidence type="ECO:0000313" key="3">
    <source>
        <dbReference type="EMBL" id="ERG91659.1"/>
    </source>
</evidence>
<feature type="region of interest" description="Disordered" evidence="1">
    <location>
        <begin position="578"/>
        <end position="618"/>
    </location>
</feature>
<feature type="region of interest" description="Disordered" evidence="1">
    <location>
        <begin position="1"/>
        <end position="23"/>
    </location>
</feature>
<dbReference type="GO" id="GO:0006749">
    <property type="term" value="P:glutathione metabolic process"/>
    <property type="evidence" value="ECO:0007669"/>
    <property type="project" value="TreeGrafter"/>
</dbReference>
<feature type="domain" description="Hydantoinase B/oxoprolinase" evidence="2">
    <location>
        <begin position="24"/>
        <end position="557"/>
    </location>
</feature>
<feature type="compositionally biased region" description="Low complexity" evidence="1">
    <location>
        <begin position="1"/>
        <end position="17"/>
    </location>
</feature>
<dbReference type="EMBL" id="KE356560">
    <property type="protein sequence ID" value="ERG91659.1"/>
    <property type="molecule type" value="Genomic_DNA"/>
</dbReference>
<evidence type="ECO:0000259" key="2">
    <source>
        <dbReference type="Pfam" id="PF02538"/>
    </source>
</evidence>
<accession>U1MP27</accession>
<feature type="compositionally biased region" description="Basic and acidic residues" evidence="1">
    <location>
        <begin position="578"/>
        <end position="598"/>
    </location>
</feature>
<dbReference type="PANTHER" id="PTHR11365:SF23">
    <property type="entry name" value="HYPOTHETICAL 5-OXOPROLINASE (EUROFUNG)-RELATED"/>
    <property type="match status" value="1"/>
</dbReference>
<evidence type="ECO:0000256" key="1">
    <source>
        <dbReference type="SAM" id="MobiDB-lite"/>
    </source>
</evidence>
<dbReference type="InterPro" id="IPR045079">
    <property type="entry name" value="Oxoprolinase-like"/>
</dbReference>
<dbReference type="GO" id="GO:0017168">
    <property type="term" value="F:5-oxoprolinase (ATP-hydrolyzing) activity"/>
    <property type="evidence" value="ECO:0007669"/>
    <property type="project" value="TreeGrafter"/>
</dbReference>